<feature type="domain" description="CCZ1/INTU/HSP4 first Longin" evidence="3">
    <location>
        <begin position="12"/>
        <end position="128"/>
    </location>
</feature>
<dbReference type="InterPro" id="IPR043988">
    <property type="entry name" value="CCZ1/INTU_longin_2"/>
</dbReference>
<dbReference type="GO" id="GO:0035658">
    <property type="term" value="C:Mon1-Ccz1 complex"/>
    <property type="evidence" value="ECO:0007669"/>
    <property type="project" value="InterPro"/>
</dbReference>
<evidence type="ECO:0000256" key="1">
    <source>
        <dbReference type="ARBA" id="ARBA00005352"/>
    </source>
</evidence>
<feature type="region of interest" description="Disordered" evidence="2">
    <location>
        <begin position="366"/>
        <end position="398"/>
    </location>
</feature>
<dbReference type="Pfam" id="PF19032">
    <property type="entry name" value="Intu_longin_2"/>
    <property type="match status" value="1"/>
</dbReference>
<evidence type="ECO:0000259" key="3">
    <source>
        <dbReference type="Pfam" id="PF19031"/>
    </source>
</evidence>
<dbReference type="InterPro" id="IPR013176">
    <property type="entry name" value="Ccz1"/>
</dbReference>
<feature type="domain" description="CCZ1/INTU second Longin" evidence="4">
    <location>
        <begin position="198"/>
        <end position="310"/>
    </location>
</feature>
<protein>
    <submittedName>
        <fullName evidence="5">Vacuolar fusion protein CCZ1 homolog</fullName>
    </submittedName>
</protein>
<dbReference type="PANTHER" id="PTHR13056">
    <property type="entry name" value="VACUOLAR FUSION PROTEIN CCZ1 HOMOLOG-RELATED"/>
    <property type="match status" value="1"/>
</dbReference>
<gene>
    <name evidence="5" type="primary">CCZ1</name>
    <name evidence="5" type="ORF">TR88093</name>
</gene>
<evidence type="ECO:0000313" key="5">
    <source>
        <dbReference type="EMBL" id="JAP60413.1"/>
    </source>
</evidence>
<accession>A0A0V0J503</accession>
<organism evidence="5">
    <name type="scientific">Schistocephalus solidus</name>
    <name type="common">Tapeworm</name>
    <dbReference type="NCBI Taxonomy" id="70667"/>
    <lineage>
        <taxon>Eukaryota</taxon>
        <taxon>Metazoa</taxon>
        <taxon>Spiralia</taxon>
        <taxon>Lophotrochozoa</taxon>
        <taxon>Platyhelminthes</taxon>
        <taxon>Cestoda</taxon>
        <taxon>Eucestoda</taxon>
        <taxon>Diphyllobothriidea</taxon>
        <taxon>Diphyllobothriidae</taxon>
        <taxon>Schistocephalus</taxon>
    </lineage>
</organism>
<sequence>MVVVTLYTVQEFVVFTDLTQANEADKILYFYPTGKSTNEQLTSAGLCEALVSFSRFFSSPCTAVHMKNGRRFFHELSDHMWAVMTVSPLTPIAVKDCSAYKSCDDSMNDGIMQHALSKLCERFQLLHGPMTMATDEMALAAVKANLATFFQTELATLDLTRCDLIDWFDGICNIYLDADTFANVEKLLQNITYSCNSIKHTALLFDAKLAWSSLPMKEMRLLYRYLVSSIFNVPPDLDLVAISPKAKHMGRFLTGPRDLVGLCAAHLPVPTIFLPGQPETGLQVVAYRALRMTVCLLLDGSRELPVEFFQSFDANFGIPITDLAVKMAFSSSASASDVSMGLASSCGPPRKSSVVTLSRISSSPVTNRAASAARALSPSKADRSLSPSQRGVHSNTSSASVTSAASSIQNVNGAFICWDPDTFAVYSSLHTVHFVGDGGWRALPAAVPLLSLISSLREDTFTCLQSSNFDAVLKIEPDTWILCRRLNRREMYIVFTGKKLDLSRVLEGTRDLWAFPFVGLLPM</sequence>
<dbReference type="InterPro" id="IPR043987">
    <property type="entry name" value="CCZ1/INTU/HSP4_longin_1"/>
</dbReference>
<name>A0A0V0J503_SCHSO</name>
<proteinExistence type="inferred from homology"/>
<reference evidence="5" key="1">
    <citation type="submission" date="2016-01" db="EMBL/GenBank/DDBJ databases">
        <title>Reference transcriptome for the parasite Schistocephalus solidus: insights into the molecular evolution of parasitism.</title>
        <authorList>
            <person name="Hebert F.O."/>
            <person name="Grambauer S."/>
            <person name="Barber I."/>
            <person name="Landry C.R."/>
            <person name="Aubin-Horth N."/>
        </authorList>
    </citation>
    <scope>NUCLEOTIDE SEQUENCE</scope>
</reference>
<dbReference type="GO" id="GO:0016192">
    <property type="term" value="P:vesicle-mediated transport"/>
    <property type="evidence" value="ECO:0007669"/>
    <property type="project" value="InterPro"/>
</dbReference>
<evidence type="ECO:0000259" key="4">
    <source>
        <dbReference type="Pfam" id="PF19032"/>
    </source>
</evidence>
<comment type="similarity">
    <text evidence="1">Belongs to the CCZ1 family.</text>
</comment>
<dbReference type="EMBL" id="GEEE01002812">
    <property type="protein sequence ID" value="JAP60413.1"/>
    <property type="molecule type" value="Transcribed_RNA"/>
</dbReference>
<dbReference type="PANTHER" id="PTHR13056:SF0">
    <property type="entry name" value="VACUOLAR FUSION PROTEIN CCZ1 HOMOLOG-RELATED"/>
    <property type="match status" value="1"/>
</dbReference>
<evidence type="ECO:0000256" key="2">
    <source>
        <dbReference type="SAM" id="MobiDB-lite"/>
    </source>
</evidence>
<feature type="compositionally biased region" description="Low complexity" evidence="2">
    <location>
        <begin position="366"/>
        <end position="379"/>
    </location>
</feature>
<dbReference type="Pfam" id="PF19031">
    <property type="entry name" value="Intu_longin_1"/>
    <property type="match status" value="1"/>
</dbReference>
<dbReference type="AlphaFoldDB" id="A0A0V0J503"/>